<proteinExistence type="predicted"/>
<feature type="transmembrane region" description="Helical" evidence="6">
    <location>
        <begin position="721"/>
        <end position="740"/>
    </location>
</feature>
<feature type="transmembrane region" description="Helical" evidence="6">
    <location>
        <begin position="496"/>
        <end position="515"/>
    </location>
</feature>
<feature type="transmembrane region" description="Helical" evidence="6">
    <location>
        <begin position="646"/>
        <end position="667"/>
    </location>
</feature>
<dbReference type="InterPro" id="IPR022791">
    <property type="entry name" value="L-PG_synthase/AglD"/>
</dbReference>
<dbReference type="EMBL" id="JADLQX010000028">
    <property type="protein sequence ID" value="MBF6301532.1"/>
    <property type="molecule type" value="Genomic_DNA"/>
</dbReference>
<evidence type="ECO:0000256" key="1">
    <source>
        <dbReference type="ARBA" id="ARBA00004651"/>
    </source>
</evidence>
<evidence type="ECO:0000256" key="4">
    <source>
        <dbReference type="ARBA" id="ARBA00022989"/>
    </source>
</evidence>
<evidence type="ECO:0000256" key="6">
    <source>
        <dbReference type="SAM" id="Phobius"/>
    </source>
</evidence>
<keyword evidence="5 6" id="KW-0472">Membrane</keyword>
<feature type="transmembrane region" description="Helical" evidence="6">
    <location>
        <begin position="693"/>
        <end position="715"/>
    </location>
</feature>
<evidence type="ECO:0000256" key="3">
    <source>
        <dbReference type="ARBA" id="ARBA00022692"/>
    </source>
</evidence>
<feature type="transmembrane region" description="Helical" evidence="6">
    <location>
        <begin position="107"/>
        <end position="125"/>
    </location>
</feature>
<evidence type="ECO:0000313" key="8">
    <source>
        <dbReference type="EMBL" id="MBF6301532.1"/>
    </source>
</evidence>
<dbReference type="Gene3D" id="1.10.510.10">
    <property type="entry name" value="Transferase(Phosphotransferase) domain 1"/>
    <property type="match status" value="1"/>
</dbReference>
<organism evidence="8 9">
    <name type="scientific">Nocardia amamiensis</name>
    <dbReference type="NCBI Taxonomy" id="404578"/>
    <lineage>
        <taxon>Bacteria</taxon>
        <taxon>Bacillati</taxon>
        <taxon>Actinomycetota</taxon>
        <taxon>Actinomycetes</taxon>
        <taxon>Mycobacteriales</taxon>
        <taxon>Nocardiaceae</taxon>
        <taxon>Nocardia</taxon>
    </lineage>
</organism>
<dbReference type="InterPro" id="IPR036938">
    <property type="entry name" value="PAP2/HPO_sf"/>
</dbReference>
<feature type="transmembrane region" description="Helical" evidence="6">
    <location>
        <begin position="773"/>
        <end position="794"/>
    </location>
</feature>
<reference evidence="8 9" key="1">
    <citation type="submission" date="2020-10" db="EMBL/GenBank/DDBJ databases">
        <title>Identification of Nocardia species via Next-generation sequencing and recognition of intraspecies genetic diversity.</title>
        <authorList>
            <person name="Li P."/>
            <person name="Li P."/>
            <person name="Lu B."/>
        </authorList>
    </citation>
    <scope>NUCLEOTIDE SEQUENCE [LARGE SCALE GENOMIC DNA]</scope>
    <source>
        <strain evidence="8 9">BJ06-0157</strain>
    </source>
</reference>
<keyword evidence="2" id="KW-1003">Cell membrane</keyword>
<feature type="transmembrane region" description="Helical" evidence="6">
    <location>
        <begin position="605"/>
        <end position="631"/>
    </location>
</feature>
<dbReference type="RefSeq" id="WP_195132745.1">
    <property type="nucleotide sequence ID" value="NZ_JADLQX010000028.1"/>
</dbReference>
<dbReference type="SMART" id="SM00014">
    <property type="entry name" value="acidPPc"/>
    <property type="match status" value="1"/>
</dbReference>
<dbReference type="CDD" id="cd01610">
    <property type="entry name" value="PAP2_like"/>
    <property type="match status" value="1"/>
</dbReference>
<feature type="transmembrane region" description="Helical" evidence="6">
    <location>
        <begin position="71"/>
        <end position="95"/>
    </location>
</feature>
<feature type="transmembrane region" description="Helical" evidence="6">
    <location>
        <begin position="32"/>
        <end position="51"/>
    </location>
</feature>
<dbReference type="Gene3D" id="1.20.144.10">
    <property type="entry name" value="Phosphatidic acid phosphatase type 2/haloperoxidase"/>
    <property type="match status" value="1"/>
</dbReference>
<dbReference type="Pfam" id="PF01569">
    <property type="entry name" value="PAP2"/>
    <property type="match status" value="1"/>
</dbReference>
<feature type="transmembrane region" description="Helical" evidence="6">
    <location>
        <begin position="145"/>
        <end position="167"/>
    </location>
</feature>
<feature type="transmembrane region" description="Helical" evidence="6">
    <location>
        <begin position="747"/>
        <end position="767"/>
    </location>
</feature>
<keyword evidence="3 6" id="KW-0812">Transmembrane</keyword>
<dbReference type="InterPro" id="IPR011009">
    <property type="entry name" value="Kinase-like_dom_sf"/>
</dbReference>
<dbReference type="Proteomes" id="UP000702209">
    <property type="component" value="Unassembled WGS sequence"/>
</dbReference>
<protein>
    <submittedName>
        <fullName evidence="8">Flippase-like domain-containing protein</fullName>
    </submittedName>
</protein>
<keyword evidence="4 6" id="KW-1133">Transmembrane helix</keyword>
<feature type="domain" description="Phosphatidic acid phosphatase type 2/haloperoxidase" evidence="7">
    <location>
        <begin position="104"/>
        <end position="212"/>
    </location>
</feature>
<accession>A0ABS0D0K8</accession>
<sequence length="800" mass="83970">MTTEAVRDSAPVTGTAGEQTYPLVLGRHAGDVVRLVLGLAVLGVSALVARRTEVPRLEVDLFRVINDLPSWVAPVVLVVMQLGAIGAVAVVAGLALVTKRFGLARDVAAAGVLAYLLALGVKSLVGRARPDVLLNELILRTYQGGLGFVSGHAAVAAAMAAAAAPWLPRPWRRVAWTTAGSVAAARVFVGAHLVLDVVGGAALGWTIAAALHLIWGAPVYRADASALRAALAGAGWTSIRVEPAVLDARGSRPFLVTADISGACTELFVKVIGYHERNSDLLFKLFRHLVFREVEDESPFGTPKQEAEHEAFIALLAQRAGVRTPTVVSVGVADNGDAWLAETRIPGRDLARWPEPVSDEVLCEVWTQIARLRAARIAHRDLRLANILLDEHATPWIVDFGFGESAASDHRLDADVAEMLVSMSLKVGTERAVATAHRILGPDALKGAAPLLQPLALASATRSAARHRRGLLDELRAAVGDAIDAEPARPEVLLRFRWRTLGWIAATVFATYVLLPQIGQLGQLVTTLDDARWQWLAGALAMSAATYAAAALTLMGASPRPLAFGRTMNVQLATSFANRLAPYGLGGTAVNERYLERCGLPRTTAIAVIALTVTSGAALHILELAGVGVWLGSSRLLLSSALPSRWSLLIGFVAVMTAVGIAIAVLLRRPDWLAEVRGTAHAMTGILRTPKRAALLLGGQVGANIAYIAALGFSVHAFGGIPSAALVAAVFLGGQALGAASPTPAGLGVVEASLVAGLMVGGVPGTPAVAGVLAYRLATFWLPAAVGFFSFHILQRQHTL</sequence>
<dbReference type="SUPFAM" id="SSF56112">
    <property type="entry name" value="Protein kinase-like (PK-like)"/>
    <property type="match status" value="1"/>
</dbReference>
<dbReference type="InterPro" id="IPR000326">
    <property type="entry name" value="PAP2/HPO"/>
</dbReference>
<evidence type="ECO:0000256" key="2">
    <source>
        <dbReference type="ARBA" id="ARBA00022475"/>
    </source>
</evidence>
<dbReference type="PANTHER" id="PTHR39087:SF2">
    <property type="entry name" value="UPF0104 MEMBRANE PROTEIN MJ1595"/>
    <property type="match status" value="1"/>
</dbReference>
<comment type="subcellular location">
    <subcellularLocation>
        <location evidence="1">Cell membrane</location>
        <topology evidence="1">Multi-pass membrane protein</topology>
    </subcellularLocation>
</comment>
<dbReference type="SUPFAM" id="SSF48317">
    <property type="entry name" value="Acid phosphatase/Vanadium-dependent haloperoxidase"/>
    <property type="match status" value="1"/>
</dbReference>
<evidence type="ECO:0000256" key="5">
    <source>
        <dbReference type="ARBA" id="ARBA00023136"/>
    </source>
</evidence>
<keyword evidence="9" id="KW-1185">Reference proteome</keyword>
<dbReference type="Pfam" id="PF03706">
    <property type="entry name" value="LPG_synthase_TM"/>
    <property type="match status" value="1"/>
</dbReference>
<evidence type="ECO:0000259" key="7">
    <source>
        <dbReference type="SMART" id="SM00014"/>
    </source>
</evidence>
<name>A0ABS0D0K8_9NOCA</name>
<evidence type="ECO:0000313" key="9">
    <source>
        <dbReference type="Proteomes" id="UP000702209"/>
    </source>
</evidence>
<gene>
    <name evidence="8" type="ORF">IU459_28930</name>
</gene>
<comment type="caution">
    <text evidence="8">The sequence shown here is derived from an EMBL/GenBank/DDBJ whole genome shotgun (WGS) entry which is preliminary data.</text>
</comment>
<dbReference type="PANTHER" id="PTHR39087">
    <property type="entry name" value="UPF0104 MEMBRANE PROTEIN MJ1595"/>
    <property type="match status" value="1"/>
</dbReference>
<feature type="transmembrane region" description="Helical" evidence="6">
    <location>
        <begin position="201"/>
        <end position="220"/>
    </location>
</feature>
<feature type="transmembrane region" description="Helical" evidence="6">
    <location>
        <begin position="535"/>
        <end position="557"/>
    </location>
</feature>